<sequence>MNDRTIKKLELDKIMAKLAQCCATNYGKELAAAVKPAENLTLVKKRITETSEARDILRLKGAAPFGGIKDIRTALQRCQKGAVLPAEDLLAVGDFLRGTKRLREFCLALEQDLPLIKDLAQQIVPISTLASILAKSITDEGEVADRASERLYSLRQKARTYQARVKDKLNEIIRSPGTQKLLQDPIVTIRNGRYVVPVKQEYKPQFPGLVHDQSASGATLFVEPMSVVEINNQLRQTEAAEQKEVEDILRRLTERVATFAAELNVSQEAAACLDLIFAKGRLSELMDGGAPGLNNQGKVHIILGRHPLIEGKVVPVTINLGFDFDTLVITGPNTGGKTVTLKTVGLFVLMAQCGLHLPAQDGTEISIFQNIFADIGDEQSIEQSLSTFSSHMTNIIDIVGQAGGRSLVLLDELGAGTDPTEGSALAMSILEYLHQRGVKTVATTHYSELKAYAYSTDGVENASVEFDVKTLRPTYRLMIGVPGGSNAFEIASRLGLPEDLVGRARQFLTGEEVKVADLIQGLEENQKASAKERQEAESIRRHLAAARSQLKEKELEWDNQQTRIMRDAHDEAAQIIKEANKEADDMLKKIREQFSRQMEQANVEAAQKARKGLAERERELEEQKEKYRFKTPGKAPKQISPGMEVHIPKLAQNGFIIEGPDNQDEVQIQAGIMKIKVKKSEIRLLETSEQGQQNRDGVVKLVSDKSFHIAPELDLRGLMADEAKERVDKYLDDAVLAGLNQVRLIHGKGTGALRSALKGLLKNHPQVAEFFLADARQGGSGATEVKLNR</sequence>
<dbReference type="KEGG" id="dbc:MFMK1_003096"/>
<keyword evidence="6 8" id="KW-0694">RNA-binding</keyword>
<dbReference type="GO" id="GO:0005524">
    <property type="term" value="F:ATP binding"/>
    <property type="evidence" value="ECO:0007669"/>
    <property type="project" value="UniProtKB-UniRule"/>
</dbReference>
<dbReference type="GO" id="GO:0140664">
    <property type="term" value="F:ATP-dependent DNA damage sensor activity"/>
    <property type="evidence" value="ECO:0007669"/>
    <property type="project" value="InterPro"/>
</dbReference>
<feature type="region of interest" description="Disordered" evidence="9">
    <location>
        <begin position="621"/>
        <end position="640"/>
    </location>
</feature>
<dbReference type="EMBL" id="CP121694">
    <property type="protein sequence ID" value="WRO23240.1"/>
    <property type="molecule type" value="Genomic_DNA"/>
</dbReference>
<keyword evidence="5 8" id="KW-0067">ATP-binding</keyword>
<dbReference type="PANTHER" id="PTHR48466:SF2">
    <property type="entry name" value="OS10G0509000 PROTEIN"/>
    <property type="match status" value="1"/>
</dbReference>
<evidence type="ECO:0000256" key="5">
    <source>
        <dbReference type="ARBA" id="ARBA00022840"/>
    </source>
</evidence>
<dbReference type="PANTHER" id="PTHR48466">
    <property type="entry name" value="OS10G0509000 PROTEIN-RELATED"/>
    <property type="match status" value="1"/>
</dbReference>
<dbReference type="InterPro" id="IPR036063">
    <property type="entry name" value="Smr_dom_sf"/>
</dbReference>
<evidence type="ECO:0000256" key="3">
    <source>
        <dbReference type="ARBA" id="ARBA00022741"/>
    </source>
</evidence>
<protein>
    <recommendedName>
        <fullName evidence="8">Endonuclease MutS2</fullName>
        <ecNumber evidence="8">3.1.-.-</ecNumber>
    </recommendedName>
    <alternativeName>
        <fullName evidence="8">Ribosome-associated protein quality control-upstream factor</fullName>
        <shortName evidence="8">RQC-upstream factor</shortName>
        <shortName evidence="8">RqcU</shortName>
        <ecNumber evidence="8">3.6.4.-</ecNumber>
    </alternativeName>
</protein>
<dbReference type="PIRSF" id="PIRSF005814">
    <property type="entry name" value="MutS_YshD"/>
    <property type="match status" value="1"/>
</dbReference>
<dbReference type="GO" id="GO:0004519">
    <property type="term" value="F:endonuclease activity"/>
    <property type="evidence" value="ECO:0007669"/>
    <property type="project" value="UniProtKB-UniRule"/>
</dbReference>
<dbReference type="InterPro" id="IPR005747">
    <property type="entry name" value="MutS2"/>
</dbReference>
<dbReference type="PROSITE" id="PS50828">
    <property type="entry name" value="SMR"/>
    <property type="match status" value="1"/>
</dbReference>
<dbReference type="RefSeq" id="WP_366922623.1">
    <property type="nucleotide sequence ID" value="NZ_CP121694.1"/>
</dbReference>
<comment type="similarity">
    <text evidence="8">Belongs to the DNA mismatch repair MutS family. MutS2 subfamily.</text>
</comment>
<gene>
    <name evidence="8" type="primary">mutS2</name>
    <name evidence="8" type="synonym">rqcU</name>
    <name evidence="11" type="ORF">MFMK1_003096</name>
</gene>
<dbReference type="GO" id="GO:0019843">
    <property type="term" value="F:rRNA binding"/>
    <property type="evidence" value="ECO:0007669"/>
    <property type="project" value="UniProtKB-UniRule"/>
</dbReference>
<comment type="subunit">
    <text evidence="8">Homodimer. Binds to stalled ribosomes, contacting rRNA.</text>
</comment>
<keyword evidence="2 8" id="KW-0699">rRNA-binding</keyword>
<evidence type="ECO:0000256" key="9">
    <source>
        <dbReference type="SAM" id="MobiDB-lite"/>
    </source>
</evidence>
<dbReference type="CDD" id="cd03280">
    <property type="entry name" value="ABC_MutS2"/>
    <property type="match status" value="1"/>
</dbReference>
<comment type="function">
    <text evidence="8">Acts as a ribosome collision sensor, splitting the ribosome into its 2 subunits. Detects stalled/collided 70S ribosomes which it binds and splits by an ATP-hydrolysis driven conformational change. Acts upstream of the ribosome quality control system (RQC), a ribosome-associated complex that mediates the extraction of incompletely synthesized nascent chains from stalled ribosomes and their subsequent degradation. Probably generates substrates for RQC.</text>
</comment>
<dbReference type="SUPFAM" id="SSF52540">
    <property type="entry name" value="P-loop containing nucleoside triphosphate hydrolases"/>
    <property type="match status" value="1"/>
</dbReference>
<reference evidence="11 12" key="1">
    <citation type="submission" date="2023-04" db="EMBL/GenBank/DDBJ databases">
        <authorList>
            <person name="Hsu D."/>
        </authorList>
    </citation>
    <scope>NUCLEOTIDE SEQUENCE [LARGE SCALE GENOMIC DNA]</scope>
    <source>
        <strain evidence="11 12">MK1</strain>
    </source>
</reference>
<dbReference type="Pfam" id="PF00488">
    <property type="entry name" value="MutS_V"/>
    <property type="match status" value="1"/>
</dbReference>
<evidence type="ECO:0000256" key="8">
    <source>
        <dbReference type="HAMAP-Rule" id="MF_00092"/>
    </source>
</evidence>
<evidence type="ECO:0000259" key="10">
    <source>
        <dbReference type="PROSITE" id="PS50828"/>
    </source>
</evidence>
<dbReference type="AlphaFoldDB" id="A0AAU0USJ5"/>
<feature type="binding site" evidence="8">
    <location>
        <begin position="331"/>
        <end position="338"/>
    </location>
    <ligand>
        <name>ATP</name>
        <dbReference type="ChEBI" id="CHEBI:30616"/>
    </ligand>
</feature>
<dbReference type="Gene3D" id="3.40.50.300">
    <property type="entry name" value="P-loop containing nucleotide triphosphate hydrolases"/>
    <property type="match status" value="1"/>
</dbReference>
<organism evidence="11 12">
    <name type="scientific">Metallumcola ferriviriculae</name>
    <dbReference type="NCBI Taxonomy" id="3039180"/>
    <lineage>
        <taxon>Bacteria</taxon>
        <taxon>Bacillati</taxon>
        <taxon>Bacillota</taxon>
        <taxon>Clostridia</taxon>
        <taxon>Neomoorellales</taxon>
        <taxon>Desulfitibacteraceae</taxon>
        <taxon>Metallumcola</taxon>
    </lineage>
</organism>
<name>A0AAU0USJ5_9FIRM</name>
<dbReference type="SMART" id="SM00534">
    <property type="entry name" value="MUTSac"/>
    <property type="match status" value="1"/>
</dbReference>
<dbReference type="PROSITE" id="PS00486">
    <property type="entry name" value="DNA_MISMATCH_REPAIR_2"/>
    <property type="match status" value="1"/>
</dbReference>
<proteinExistence type="inferred from homology"/>
<dbReference type="Pfam" id="PF20297">
    <property type="entry name" value="MSSS"/>
    <property type="match status" value="1"/>
</dbReference>
<dbReference type="InterPro" id="IPR045076">
    <property type="entry name" value="MutS"/>
</dbReference>
<evidence type="ECO:0000313" key="12">
    <source>
        <dbReference type="Proteomes" id="UP001329915"/>
    </source>
</evidence>
<dbReference type="SMART" id="SM00463">
    <property type="entry name" value="SMR"/>
    <property type="match status" value="1"/>
</dbReference>
<evidence type="ECO:0000313" key="11">
    <source>
        <dbReference type="EMBL" id="WRO23240.1"/>
    </source>
</evidence>
<dbReference type="GO" id="GO:0043023">
    <property type="term" value="F:ribosomal large subunit binding"/>
    <property type="evidence" value="ECO:0007669"/>
    <property type="project" value="UniProtKB-UniRule"/>
</dbReference>
<evidence type="ECO:0000256" key="6">
    <source>
        <dbReference type="ARBA" id="ARBA00022884"/>
    </source>
</evidence>
<keyword evidence="1 8" id="KW-0540">Nuclease</keyword>
<dbReference type="EC" id="3.6.4.-" evidence="8"/>
<dbReference type="EC" id="3.1.-.-" evidence="8"/>
<keyword evidence="4 8" id="KW-0378">Hydrolase</keyword>
<feature type="domain" description="Smr" evidence="10">
    <location>
        <begin position="713"/>
        <end position="788"/>
    </location>
</feature>
<dbReference type="GO" id="GO:0072344">
    <property type="term" value="P:rescue of stalled ribosome"/>
    <property type="evidence" value="ECO:0007669"/>
    <property type="project" value="UniProtKB-UniRule"/>
</dbReference>
<dbReference type="InterPro" id="IPR000432">
    <property type="entry name" value="DNA_mismatch_repair_MutS_C"/>
</dbReference>
<evidence type="ECO:0000256" key="1">
    <source>
        <dbReference type="ARBA" id="ARBA00022722"/>
    </source>
</evidence>
<dbReference type="SUPFAM" id="SSF48334">
    <property type="entry name" value="DNA repair protein MutS, domain III"/>
    <property type="match status" value="1"/>
</dbReference>
<dbReference type="SMART" id="SM00533">
    <property type="entry name" value="MUTSd"/>
    <property type="match status" value="1"/>
</dbReference>
<keyword evidence="7 8" id="KW-0238">DNA-binding</keyword>
<dbReference type="InterPro" id="IPR007696">
    <property type="entry name" value="DNA_mismatch_repair_MutS_core"/>
</dbReference>
<dbReference type="HAMAP" id="MF_00092">
    <property type="entry name" value="MutS2"/>
    <property type="match status" value="1"/>
</dbReference>
<accession>A0AAU0USJ5</accession>
<keyword evidence="12" id="KW-1185">Reference proteome</keyword>
<dbReference type="GO" id="GO:0045910">
    <property type="term" value="P:negative regulation of DNA recombination"/>
    <property type="evidence" value="ECO:0007669"/>
    <property type="project" value="InterPro"/>
</dbReference>
<dbReference type="Pfam" id="PF01713">
    <property type="entry name" value="Smr"/>
    <property type="match status" value="1"/>
</dbReference>
<dbReference type="GO" id="GO:0006298">
    <property type="term" value="P:mismatch repair"/>
    <property type="evidence" value="ECO:0007669"/>
    <property type="project" value="InterPro"/>
</dbReference>
<dbReference type="Gene3D" id="3.30.1370.110">
    <property type="match status" value="1"/>
</dbReference>
<dbReference type="FunFam" id="3.40.50.300:FF:000830">
    <property type="entry name" value="Endonuclease MutS2"/>
    <property type="match status" value="1"/>
</dbReference>
<dbReference type="SUPFAM" id="SSF160443">
    <property type="entry name" value="SMR domain-like"/>
    <property type="match status" value="1"/>
</dbReference>
<comment type="function">
    <text evidence="8">Endonuclease that is involved in the suppression of homologous recombination and thus may have a key role in the control of bacterial genetic diversity.</text>
</comment>
<dbReference type="InterPro" id="IPR027417">
    <property type="entry name" value="P-loop_NTPase"/>
</dbReference>
<dbReference type="GO" id="GO:0016887">
    <property type="term" value="F:ATP hydrolysis activity"/>
    <property type="evidence" value="ECO:0007669"/>
    <property type="project" value="InterPro"/>
</dbReference>
<dbReference type="GO" id="GO:0030983">
    <property type="term" value="F:mismatched DNA binding"/>
    <property type="evidence" value="ECO:0007669"/>
    <property type="project" value="InterPro"/>
</dbReference>
<dbReference type="InterPro" id="IPR002625">
    <property type="entry name" value="Smr_dom"/>
</dbReference>
<keyword evidence="8 11" id="KW-0255">Endonuclease</keyword>
<evidence type="ECO:0000256" key="7">
    <source>
        <dbReference type="ARBA" id="ARBA00023125"/>
    </source>
</evidence>
<dbReference type="Proteomes" id="UP001329915">
    <property type="component" value="Chromosome"/>
</dbReference>
<dbReference type="InterPro" id="IPR036187">
    <property type="entry name" value="DNA_mismatch_repair_MutS_sf"/>
</dbReference>
<evidence type="ECO:0000256" key="4">
    <source>
        <dbReference type="ARBA" id="ARBA00022801"/>
    </source>
</evidence>
<dbReference type="InterPro" id="IPR046893">
    <property type="entry name" value="MSSS"/>
</dbReference>
<keyword evidence="3 8" id="KW-0547">Nucleotide-binding</keyword>
<dbReference type="NCBIfam" id="TIGR01069">
    <property type="entry name" value="mutS2"/>
    <property type="match status" value="1"/>
</dbReference>
<evidence type="ECO:0000256" key="2">
    <source>
        <dbReference type="ARBA" id="ARBA00022730"/>
    </source>
</evidence>